<dbReference type="AlphaFoldDB" id="A0A8J3CEP0"/>
<evidence type="ECO:0000313" key="1">
    <source>
        <dbReference type="EMBL" id="GGM83940.1"/>
    </source>
</evidence>
<comment type="caution">
    <text evidence="1">The sequence shown here is derived from an EMBL/GenBank/DDBJ whole genome shotgun (WGS) entry which is preliminary data.</text>
</comment>
<keyword evidence="2" id="KW-1185">Reference proteome</keyword>
<dbReference type="Proteomes" id="UP000637578">
    <property type="component" value="Unassembled WGS sequence"/>
</dbReference>
<reference evidence="1" key="2">
    <citation type="submission" date="2020-09" db="EMBL/GenBank/DDBJ databases">
        <authorList>
            <person name="Sun Q."/>
            <person name="Zhou Y."/>
        </authorList>
    </citation>
    <scope>NUCLEOTIDE SEQUENCE</scope>
    <source>
        <strain evidence="1">CGMCC 4.5737</strain>
    </source>
</reference>
<name>A0A8J3CEP0_9PSEU</name>
<evidence type="ECO:0000313" key="2">
    <source>
        <dbReference type="Proteomes" id="UP000637578"/>
    </source>
</evidence>
<sequence>MGRVSSSPAPVSALPTASLAATRETALRERLAHAVRAGAGLRVGSGRTVHRGAVTETGDVVPACHAGWCHGPTIRAVAEPVTCRRPGCQTPPAGATEEHQGHGVTRQLTLDGAEVVVMASWRRARSR</sequence>
<proteinExistence type="predicted"/>
<gene>
    <name evidence="1" type="ORF">GCM10012275_63190</name>
</gene>
<protein>
    <submittedName>
        <fullName evidence="1">Uncharacterized protein</fullName>
    </submittedName>
</protein>
<organism evidence="1 2">
    <name type="scientific">Longimycelium tulufanense</name>
    <dbReference type="NCBI Taxonomy" id="907463"/>
    <lineage>
        <taxon>Bacteria</taxon>
        <taxon>Bacillati</taxon>
        <taxon>Actinomycetota</taxon>
        <taxon>Actinomycetes</taxon>
        <taxon>Pseudonocardiales</taxon>
        <taxon>Pseudonocardiaceae</taxon>
        <taxon>Longimycelium</taxon>
    </lineage>
</organism>
<reference evidence="1" key="1">
    <citation type="journal article" date="2014" name="Int. J. Syst. Evol. Microbiol.">
        <title>Complete genome sequence of Corynebacterium casei LMG S-19264T (=DSM 44701T), isolated from a smear-ripened cheese.</title>
        <authorList>
            <consortium name="US DOE Joint Genome Institute (JGI-PGF)"/>
            <person name="Walter F."/>
            <person name="Albersmeier A."/>
            <person name="Kalinowski J."/>
            <person name="Ruckert C."/>
        </authorList>
    </citation>
    <scope>NUCLEOTIDE SEQUENCE</scope>
    <source>
        <strain evidence="1">CGMCC 4.5737</strain>
    </source>
</reference>
<dbReference type="EMBL" id="BMMK01000066">
    <property type="protein sequence ID" value="GGM83940.1"/>
    <property type="molecule type" value="Genomic_DNA"/>
</dbReference>
<accession>A0A8J3CEP0</accession>